<sequence>MRISIPNIPLPSAKNPAFVNPLADISHTDAVQRVKRFLDQGRGKGLVLTGAGVSVDSGIRAYRGTEGHYTQNPNFRPIFYGELMDTGPKGDLYRIPDWARSFIGYVPVRKAVPNPTHMYIASLQRLGLAPTLITQNVDRLHHKASPYPLTETDRRTLELHGTLHYVHCPKNHHVLERDEWQKLLASLNPRWQEIVEETRGRPVKMNPDGDVDLGEVQYDQFVVPSCGECEKNGIKGSIVKPNVVFFGETITEEVKDRSHKMIDDASSVLAMGTSLATYSAFRLIKQAVDAKKPVLILSTGPTRADGLPGVDKIEMRAGPVLEDVLQLYLNGRQGPAYDHVRHLMTKGVIKEAPQSRTPPPEASSAGS</sequence>
<name>A0A8K0JG81_9TREE</name>
<dbReference type="Gene3D" id="3.40.50.1220">
    <property type="entry name" value="TPP-binding domain"/>
    <property type="match status" value="1"/>
</dbReference>
<dbReference type="PANTHER" id="PTHR11085">
    <property type="entry name" value="NAD-DEPENDENT PROTEIN DEACYLASE SIRTUIN-5, MITOCHONDRIAL-RELATED"/>
    <property type="match status" value="1"/>
</dbReference>
<comment type="subcellular location">
    <subcellularLocation>
        <location evidence="1">Mitochondrion</location>
    </subcellularLocation>
</comment>
<dbReference type="InterPro" id="IPR026591">
    <property type="entry name" value="Sirtuin_cat_small_dom_sf"/>
</dbReference>
<keyword evidence="6" id="KW-0496">Mitochondrion</keyword>
<gene>
    <name evidence="9" type="ORF">FFLO_06006</name>
</gene>
<dbReference type="Gene3D" id="3.30.1600.10">
    <property type="entry name" value="SIR2/SIRT2 'Small Domain"/>
    <property type="match status" value="1"/>
</dbReference>
<evidence type="ECO:0000313" key="10">
    <source>
        <dbReference type="Proteomes" id="UP000812966"/>
    </source>
</evidence>
<feature type="domain" description="Deacetylase sirtuin-type" evidence="8">
    <location>
        <begin position="20"/>
        <end position="346"/>
    </location>
</feature>
<evidence type="ECO:0000256" key="2">
    <source>
        <dbReference type="ARBA" id="ARBA00006924"/>
    </source>
</evidence>
<dbReference type="InterPro" id="IPR029035">
    <property type="entry name" value="DHS-like_NAD/FAD-binding_dom"/>
</dbReference>
<dbReference type="AlphaFoldDB" id="A0A8K0JG81"/>
<accession>A0A8K0JG81</accession>
<keyword evidence="5" id="KW-0520">NAD</keyword>
<evidence type="ECO:0000313" key="9">
    <source>
        <dbReference type="EMBL" id="KAG7528675.1"/>
    </source>
</evidence>
<evidence type="ECO:0000259" key="8">
    <source>
        <dbReference type="PROSITE" id="PS50305"/>
    </source>
</evidence>
<evidence type="ECO:0000256" key="6">
    <source>
        <dbReference type="ARBA" id="ARBA00023128"/>
    </source>
</evidence>
<dbReference type="EMBL" id="JABELV010000172">
    <property type="protein sequence ID" value="KAG7528675.1"/>
    <property type="molecule type" value="Genomic_DNA"/>
</dbReference>
<evidence type="ECO:0000256" key="4">
    <source>
        <dbReference type="ARBA" id="ARBA00022946"/>
    </source>
</evidence>
<organism evidence="9 10">
    <name type="scientific">Filobasidium floriforme</name>
    <dbReference type="NCBI Taxonomy" id="5210"/>
    <lineage>
        <taxon>Eukaryota</taxon>
        <taxon>Fungi</taxon>
        <taxon>Dikarya</taxon>
        <taxon>Basidiomycota</taxon>
        <taxon>Agaricomycotina</taxon>
        <taxon>Tremellomycetes</taxon>
        <taxon>Filobasidiales</taxon>
        <taxon>Filobasidiaceae</taxon>
        <taxon>Filobasidium</taxon>
    </lineage>
</organism>
<dbReference type="PANTHER" id="PTHR11085:SF10">
    <property type="entry name" value="NAD-DEPENDENT PROTEIN DEACYLASE SIRTUIN-5, MITOCHONDRIAL-RELATED"/>
    <property type="match status" value="1"/>
</dbReference>
<dbReference type="Pfam" id="PF02146">
    <property type="entry name" value="SIR2"/>
    <property type="match status" value="1"/>
</dbReference>
<comment type="caution">
    <text evidence="9">The sequence shown here is derived from an EMBL/GenBank/DDBJ whole genome shotgun (WGS) entry which is preliminary data.</text>
</comment>
<comment type="caution">
    <text evidence="7">Lacks conserved residue(s) required for the propagation of feature annotation.</text>
</comment>
<keyword evidence="10" id="KW-1185">Reference proteome</keyword>
<keyword evidence="4" id="KW-0809">Transit peptide</keyword>
<evidence type="ECO:0000256" key="3">
    <source>
        <dbReference type="ARBA" id="ARBA00022679"/>
    </source>
</evidence>
<dbReference type="SUPFAM" id="SSF52467">
    <property type="entry name" value="DHS-like NAD/FAD-binding domain"/>
    <property type="match status" value="1"/>
</dbReference>
<comment type="similarity">
    <text evidence="2">Belongs to the sirtuin family. Class I subfamily.</text>
</comment>
<reference evidence="9" key="1">
    <citation type="submission" date="2020-04" db="EMBL/GenBank/DDBJ databases">
        <title>Analysis of mating type loci in Filobasidium floriforme.</title>
        <authorList>
            <person name="Nowrousian M."/>
        </authorList>
    </citation>
    <scope>NUCLEOTIDE SEQUENCE</scope>
    <source>
        <strain evidence="9">CBS 6242</strain>
    </source>
</reference>
<evidence type="ECO:0000256" key="5">
    <source>
        <dbReference type="ARBA" id="ARBA00023027"/>
    </source>
</evidence>
<dbReference type="InterPro" id="IPR050134">
    <property type="entry name" value="NAD-dep_sirtuin_deacylases"/>
</dbReference>
<evidence type="ECO:0000256" key="1">
    <source>
        <dbReference type="ARBA" id="ARBA00004173"/>
    </source>
</evidence>
<dbReference type="Proteomes" id="UP000812966">
    <property type="component" value="Unassembled WGS sequence"/>
</dbReference>
<evidence type="ECO:0000256" key="7">
    <source>
        <dbReference type="PROSITE-ProRule" id="PRU00236"/>
    </source>
</evidence>
<dbReference type="PROSITE" id="PS50305">
    <property type="entry name" value="SIRTUIN"/>
    <property type="match status" value="1"/>
</dbReference>
<dbReference type="GO" id="GO:0017136">
    <property type="term" value="F:histone deacetylase activity, NAD-dependent"/>
    <property type="evidence" value="ECO:0007669"/>
    <property type="project" value="TreeGrafter"/>
</dbReference>
<proteinExistence type="inferred from homology"/>
<keyword evidence="3" id="KW-0808">Transferase</keyword>
<dbReference type="GO" id="GO:0005739">
    <property type="term" value="C:mitochondrion"/>
    <property type="evidence" value="ECO:0007669"/>
    <property type="project" value="UniProtKB-SubCell"/>
</dbReference>
<protein>
    <recommendedName>
        <fullName evidence="8">Deacetylase sirtuin-type domain-containing protein</fullName>
    </recommendedName>
</protein>
<dbReference type="GO" id="GO:0070403">
    <property type="term" value="F:NAD+ binding"/>
    <property type="evidence" value="ECO:0007669"/>
    <property type="project" value="InterPro"/>
</dbReference>
<dbReference type="InterPro" id="IPR026590">
    <property type="entry name" value="Ssirtuin_cat_dom"/>
</dbReference>
<dbReference type="InterPro" id="IPR003000">
    <property type="entry name" value="Sirtuin"/>
</dbReference>